<evidence type="ECO:0000313" key="1">
    <source>
        <dbReference type="EMBL" id="MPD06725.1"/>
    </source>
</evidence>
<protein>
    <submittedName>
        <fullName evidence="1">Uncharacterized protein</fullName>
    </submittedName>
</protein>
<proteinExistence type="predicted"/>
<dbReference type="EMBL" id="VSRR010152680">
    <property type="protein sequence ID" value="MPD06725.1"/>
    <property type="molecule type" value="Genomic_DNA"/>
</dbReference>
<sequence length="61" mass="6744">MDAQEGFSILETHALWTSGTDHHLATPLPCHLATPSPNHLLIPTPHHLVTSFPANLQWRDA</sequence>
<accession>A0A5B7KPF2</accession>
<dbReference type="AlphaFoldDB" id="A0A5B7KPF2"/>
<keyword evidence="2" id="KW-1185">Reference proteome</keyword>
<reference evidence="1 2" key="1">
    <citation type="submission" date="2019-05" db="EMBL/GenBank/DDBJ databases">
        <title>Another draft genome of Portunus trituberculatus and its Hox gene families provides insights of decapod evolution.</title>
        <authorList>
            <person name="Jeong J.-H."/>
            <person name="Song I."/>
            <person name="Kim S."/>
            <person name="Choi T."/>
            <person name="Kim D."/>
            <person name="Ryu S."/>
            <person name="Kim W."/>
        </authorList>
    </citation>
    <scope>NUCLEOTIDE SEQUENCE [LARGE SCALE GENOMIC DNA]</scope>
    <source>
        <tissue evidence="1">Muscle</tissue>
    </source>
</reference>
<comment type="caution">
    <text evidence="1">The sequence shown here is derived from an EMBL/GenBank/DDBJ whole genome shotgun (WGS) entry which is preliminary data.</text>
</comment>
<evidence type="ECO:0000313" key="2">
    <source>
        <dbReference type="Proteomes" id="UP000324222"/>
    </source>
</evidence>
<gene>
    <name evidence="1" type="ORF">E2C01_102550</name>
</gene>
<dbReference type="Proteomes" id="UP000324222">
    <property type="component" value="Unassembled WGS sequence"/>
</dbReference>
<name>A0A5B7KPF2_PORTR</name>
<organism evidence="1 2">
    <name type="scientific">Portunus trituberculatus</name>
    <name type="common">Swimming crab</name>
    <name type="synonym">Neptunus trituberculatus</name>
    <dbReference type="NCBI Taxonomy" id="210409"/>
    <lineage>
        <taxon>Eukaryota</taxon>
        <taxon>Metazoa</taxon>
        <taxon>Ecdysozoa</taxon>
        <taxon>Arthropoda</taxon>
        <taxon>Crustacea</taxon>
        <taxon>Multicrustacea</taxon>
        <taxon>Malacostraca</taxon>
        <taxon>Eumalacostraca</taxon>
        <taxon>Eucarida</taxon>
        <taxon>Decapoda</taxon>
        <taxon>Pleocyemata</taxon>
        <taxon>Brachyura</taxon>
        <taxon>Eubrachyura</taxon>
        <taxon>Portunoidea</taxon>
        <taxon>Portunidae</taxon>
        <taxon>Portuninae</taxon>
        <taxon>Portunus</taxon>
    </lineage>
</organism>